<dbReference type="PANTHER" id="PTHR42663">
    <property type="entry name" value="HYDROLASE C777.06C-RELATED-RELATED"/>
    <property type="match status" value="1"/>
</dbReference>
<sequence>MRMLILGTAAGGGVPQWNCACAECAAARSEPSLRRRHASLAVESGPGRWYVINATPDIGEQIEECPPLHPGPARRATPVAGVILTDAELDHTLGIPRLREASGLEIVATGTVRAALSDGLRLDRVLAPYSGLSWTPLPEKEPAALDGGPLEVQGIRVSGKRPRYAADLDPDGDAWVVALRVRDRRDGKVLVYAPALADWPDALDRALQDADCVFVDGTFWDDDEPRRSGFTERTSTQMGHLPITGPNGTAERLAALPAARRLYTHLNNTNPLVHPDHAGHHKLAEAGIEVAQDGALIEL</sequence>
<accession>A0A495QTR4</accession>
<dbReference type="EMBL" id="RBWU01000002">
    <property type="protein sequence ID" value="RKS76922.1"/>
    <property type="molecule type" value="Genomic_DNA"/>
</dbReference>
<evidence type="ECO:0000256" key="4">
    <source>
        <dbReference type="ARBA" id="ARBA00022448"/>
    </source>
</evidence>
<dbReference type="GO" id="GO:0018189">
    <property type="term" value="P:pyrroloquinoline quinone biosynthetic process"/>
    <property type="evidence" value="ECO:0007669"/>
    <property type="project" value="UniProtKB-UniRule"/>
</dbReference>
<evidence type="ECO:0000256" key="3">
    <source>
        <dbReference type="ARBA" id="ARBA00015084"/>
    </source>
</evidence>
<reference evidence="8 9" key="1">
    <citation type="submission" date="2018-10" db="EMBL/GenBank/DDBJ databases">
        <title>Genomic Encyclopedia of Archaeal and Bacterial Type Strains, Phase II (KMG-II): from individual species to whole genera.</title>
        <authorList>
            <person name="Goeker M."/>
        </authorList>
    </citation>
    <scope>NUCLEOTIDE SEQUENCE [LARGE SCALE GENOMIC DNA]</scope>
    <source>
        <strain evidence="8 9">DSM 43383</strain>
    </source>
</reference>
<dbReference type="InterPro" id="IPR036866">
    <property type="entry name" value="RibonucZ/Hydroxyglut_hydro"/>
</dbReference>
<comment type="caution">
    <text evidence="8">The sequence shown here is derived from an EMBL/GenBank/DDBJ whole genome shotgun (WGS) entry which is preliminary data.</text>
</comment>
<comment type="function">
    <text evidence="6">May be involved in the transport of PQQ or its precursor to the periplasm.</text>
</comment>
<evidence type="ECO:0000256" key="2">
    <source>
        <dbReference type="ARBA" id="ARBA00008481"/>
    </source>
</evidence>
<dbReference type="Pfam" id="PF12706">
    <property type="entry name" value="Lactamase_B_2"/>
    <property type="match status" value="1"/>
</dbReference>
<dbReference type="PANTHER" id="PTHR42663:SF7">
    <property type="entry name" value="COENZYME PQQ SYNTHESIS PROTEIN B"/>
    <property type="match status" value="1"/>
</dbReference>
<comment type="similarity">
    <text evidence="2 6">Belongs to the PqqB family.</text>
</comment>
<keyword evidence="4 6" id="KW-0813">Transport</keyword>
<comment type="pathway">
    <text evidence="1 6">Cofactor biosynthesis; pyrroloquinoline quinone biosynthesis.</text>
</comment>
<evidence type="ECO:0000313" key="9">
    <source>
        <dbReference type="Proteomes" id="UP000274601"/>
    </source>
</evidence>
<dbReference type="SUPFAM" id="SSF56281">
    <property type="entry name" value="Metallo-hydrolase/oxidoreductase"/>
    <property type="match status" value="1"/>
</dbReference>
<evidence type="ECO:0000259" key="7">
    <source>
        <dbReference type="Pfam" id="PF12706"/>
    </source>
</evidence>
<evidence type="ECO:0000256" key="1">
    <source>
        <dbReference type="ARBA" id="ARBA00004886"/>
    </source>
</evidence>
<dbReference type="NCBIfam" id="TIGR02108">
    <property type="entry name" value="PQQ_syn_pqqB"/>
    <property type="match status" value="1"/>
</dbReference>
<feature type="domain" description="Metallo-beta-lactamase" evidence="7">
    <location>
        <begin position="48"/>
        <end position="265"/>
    </location>
</feature>
<organism evidence="8 9">
    <name type="scientific">Actinomadura pelletieri DSM 43383</name>
    <dbReference type="NCBI Taxonomy" id="1120940"/>
    <lineage>
        <taxon>Bacteria</taxon>
        <taxon>Bacillati</taxon>
        <taxon>Actinomycetota</taxon>
        <taxon>Actinomycetes</taxon>
        <taxon>Streptosporangiales</taxon>
        <taxon>Thermomonosporaceae</taxon>
        <taxon>Actinomadura</taxon>
    </lineage>
</organism>
<dbReference type="OrthoDB" id="9778305at2"/>
<dbReference type="RefSeq" id="WP_121434179.1">
    <property type="nucleotide sequence ID" value="NZ_RBWU01000002.1"/>
</dbReference>
<evidence type="ECO:0000313" key="8">
    <source>
        <dbReference type="EMBL" id="RKS76922.1"/>
    </source>
</evidence>
<name>A0A495QTR4_9ACTN</name>
<dbReference type="UniPathway" id="UPA00539"/>
<dbReference type="Proteomes" id="UP000274601">
    <property type="component" value="Unassembled WGS sequence"/>
</dbReference>
<gene>
    <name evidence="6" type="primary">pqqB</name>
    <name evidence="8" type="ORF">BZB76_2289</name>
</gene>
<dbReference type="InterPro" id="IPR011842">
    <property type="entry name" value="PQQ_synth_PqqB"/>
</dbReference>
<dbReference type="Gene3D" id="3.60.15.10">
    <property type="entry name" value="Ribonuclease Z/Hydroxyacylglutathione hydrolase-like"/>
    <property type="match status" value="1"/>
</dbReference>
<dbReference type="InterPro" id="IPR001279">
    <property type="entry name" value="Metallo-B-lactamas"/>
</dbReference>
<evidence type="ECO:0000256" key="5">
    <source>
        <dbReference type="ARBA" id="ARBA00022905"/>
    </source>
</evidence>
<evidence type="ECO:0000256" key="6">
    <source>
        <dbReference type="HAMAP-Rule" id="MF_00653"/>
    </source>
</evidence>
<keyword evidence="9" id="KW-1185">Reference proteome</keyword>
<keyword evidence="5 6" id="KW-0884">PQQ biosynthesis</keyword>
<dbReference type="AlphaFoldDB" id="A0A495QTR4"/>
<protein>
    <recommendedName>
        <fullName evidence="3 6">Coenzyme PQQ synthesis protein B</fullName>
    </recommendedName>
    <alternativeName>
        <fullName evidence="6">Pyrroloquinoline quinone biosynthesis protein B</fullName>
    </alternativeName>
</protein>
<dbReference type="HAMAP" id="MF_00653">
    <property type="entry name" value="PQQ_syn_PqqB"/>
    <property type="match status" value="1"/>
</dbReference>
<proteinExistence type="inferred from homology"/>